<reference evidence="2" key="1">
    <citation type="journal article" date="2019" name="bioRxiv">
        <title>The Genome of the Zebra Mussel, Dreissena polymorpha: A Resource for Invasive Species Research.</title>
        <authorList>
            <person name="McCartney M.A."/>
            <person name="Auch B."/>
            <person name="Kono T."/>
            <person name="Mallez S."/>
            <person name="Zhang Y."/>
            <person name="Obille A."/>
            <person name="Becker A."/>
            <person name="Abrahante J.E."/>
            <person name="Garbe J."/>
            <person name="Badalamenti J.P."/>
            <person name="Herman A."/>
            <person name="Mangelson H."/>
            <person name="Liachko I."/>
            <person name="Sullivan S."/>
            <person name="Sone E.D."/>
            <person name="Koren S."/>
            <person name="Silverstein K.A.T."/>
            <person name="Beckman K.B."/>
            <person name="Gohl D.M."/>
        </authorList>
    </citation>
    <scope>NUCLEOTIDE SEQUENCE</scope>
    <source>
        <strain evidence="2">Duluth1</strain>
        <tissue evidence="2">Whole animal</tissue>
    </source>
</reference>
<organism evidence="2 3">
    <name type="scientific">Dreissena polymorpha</name>
    <name type="common">Zebra mussel</name>
    <name type="synonym">Mytilus polymorpha</name>
    <dbReference type="NCBI Taxonomy" id="45954"/>
    <lineage>
        <taxon>Eukaryota</taxon>
        <taxon>Metazoa</taxon>
        <taxon>Spiralia</taxon>
        <taxon>Lophotrochozoa</taxon>
        <taxon>Mollusca</taxon>
        <taxon>Bivalvia</taxon>
        <taxon>Autobranchia</taxon>
        <taxon>Heteroconchia</taxon>
        <taxon>Euheterodonta</taxon>
        <taxon>Imparidentia</taxon>
        <taxon>Neoheterodontei</taxon>
        <taxon>Myida</taxon>
        <taxon>Dreissenoidea</taxon>
        <taxon>Dreissenidae</taxon>
        <taxon>Dreissena</taxon>
    </lineage>
</organism>
<accession>A0A9D4R650</accession>
<gene>
    <name evidence="2" type="ORF">DPMN_098243</name>
</gene>
<dbReference type="Proteomes" id="UP000828390">
    <property type="component" value="Unassembled WGS sequence"/>
</dbReference>
<evidence type="ECO:0000313" key="2">
    <source>
        <dbReference type="EMBL" id="KAH3855673.1"/>
    </source>
</evidence>
<reference evidence="2" key="2">
    <citation type="submission" date="2020-11" db="EMBL/GenBank/DDBJ databases">
        <authorList>
            <person name="McCartney M.A."/>
            <person name="Auch B."/>
            <person name="Kono T."/>
            <person name="Mallez S."/>
            <person name="Becker A."/>
            <person name="Gohl D.M."/>
            <person name="Silverstein K.A.T."/>
            <person name="Koren S."/>
            <person name="Bechman K.B."/>
            <person name="Herman A."/>
            <person name="Abrahante J.E."/>
            <person name="Garbe J."/>
        </authorList>
    </citation>
    <scope>NUCLEOTIDE SEQUENCE</scope>
    <source>
        <strain evidence="2">Duluth1</strain>
        <tissue evidence="2">Whole animal</tissue>
    </source>
</reference>
<sequence length="132" mass="14646">MLIGCSDDKRSLEYSLFFASMNEGATHLMPLLVLGEAARLLAIEARFSNQIRRIIGTPGRAEAITSRVARAFRPGPQSTAEQRRTGRGTGRGRRPETFNVLMQLIRDPARTTLRGIAWRQLSSGAEYGKLQT</sequence>
<dbReference type="AlphaFoldDB" id="A0A9D4R650"/>
<comment type="caution">
    <text evidence="2">The sequence shown here is derived from an EMBL/GenBank/DDBJ whole genome shotgun (WGS) entry which is preliminary data.</text>
</comment>
<dbReference type="EMBL" id="JAIWYP010000003">
    <property type="protein sequence ID" value="KAH3855673.1"/>
    <property type="molecule type" value="Genomic_DNA"/>
</dbReference>
<evidence type="ECO:0000313" key="3">
    <source>
        <dbReference type="Proteomes" id="UP000828390"/>
    </source>
</evidence>
<proteinExistence type="predicted"/>
<name>A0A9D4R650_DREPO</name>
<protein>
    <submittedName>
        <fullName evidence="2">Uncharacterized protein</fullName>
    </submittedName>
</protein>
<feature type="region of interest" description="Disordered" evidence="1">
    <location>
        <begin position="71"/>
        <end position="97"/>
    </location>
</feature>
<keyword evidence="3" id="KW-1185">Reference proteome</keyword>
<evidence type="ECO:0000256" key="1">
    <source>
        <dbReference type="SAM" id="MobiDB-lite"/>
    </source>
</evidence>